<dbReference type="PANTHER" id="PTHR46481:SF10">
    <property type="entry name" value="ZINC FINGER BED DOMAIN-CONTAINING PROTEIN 39"/>
    <property type="match status" value="1"/>
</dbReference>
<evidence type="ECO:0000256" key="4">
    <source>
        <dbReference type="ARBA" id="ARBA00022833"/>
    </source>
</evidence>
<evidence type="ECO:0000256" key="5">
    <source>
        <dbReference type="ARBA" id="ARBA00023242"/>
    </source>
</evidence>
<reference evidence="7 8" key="1">
    <citation type="submission" date="2021-08" db="EMBL/GenBank/DDBJ databases">
        <title>Draft Genome Sequence of Phanerochaete sordida strain YK-624.</title>
        <authorList>
            <person name="Mori T."/>
            <person name="Dohra H."/>
            <person name="Suzuki T."/>
            <person name="Kawagishi H."/>
            <person name="Hirai H."/>
        </authorList>
    </citation>
    <scope>NUCLEOTIDE SEQUENCE [LARGE SCALE GENOMIC DNA]</scope>
    <source>
        <strain evidence="7 8">YK-624</strain>
    </source>
</reference>
<proteinExistence type="predicted"/>
<dbReference type="PANTHER" id="PTHR46481">
    <property type="entry name" value="ZINC FINGER BED DOMAIN-CONTAINING PROTEIN 4"/>
    <property type="match status" value="1"/>
</dbReference>
<evidence type="ECO:0000256" key="6">
    <source>
        <dbReference type="SAM" id="MobiDB-lite"/>
    </source>
</evidence>
<sequence length="222" mass="24905">MAKSKATAPVESNDPPSSGEDEVEEVPPPPASTQAKSDEDKKARFEKKYKTSTRTNEKVLELQQAAWRSTTYDHFEPPRIVIVDGEVKYVFDCKTNPSAKPLTRARWDDSTSNLVRHVHACEKDKKPPPGQKAIDAFAQGTTYNPAKFRYKLAIWVARRHCPYAIVQDPEFLELLQMLNSKVEVPHPTTVSRDVREIFAIARTSIGKLLQVCSKLSSPPGCI</sequence>
<evidence type="ECO:0000256" key="2">
    <source>
        <dbReference type="ARBA" id="ARBA00022723"/>
    </source>
</evidence>
<dbReference type="InterPro" id="IPR052035">
    <property type="entry name" value="ZnF_BED_domain_contain"/>
</dbReference>
<keyword evidence="3" id="KW-0863">Zinc-finger</keyword>
<feature type="compositionally biased region" description="Basic and acidic residues" evidence="6">
    <location>
        <begin position="36"/>
        <end position="54"/>
    </location>
</feature>
<accession>A0A9P3GTR8</accession>
<dbReference type="GO" id="GO:0005634">
    <property type="term" value="C:nucleus"/>
    <property type="evidence" value="ECO:0007669"/>
    <property type="project" value="UniProtKB-SubCell"/>
</dbReference>
<dbReference type="AlphaFoldDB" id="A0A9P3GTR8"/>
<evidence type="ECO:0000313" key="8">
    <source>
        <dbReference type="Proteomes" id="UP000703269"/>
    </source>
</evidence>
<keyword evidence="4" id="KW-0862">Zinc</keyword>
<feature type="region of interest" description="Disordered" evidence="6">
    <location>
        <begin position="1"/>
        <end position="54"/>
    </location>
</feature>
<name>A0A9P3GTR8_9APHY</name>
<gene>
    <name evidence="7" type="ORF">PsYK624_168380</name>
</gene>
<keyword evidence="2" id="KW-0479">Metal-binding</keyword>
<dbReference type="EMBL" id="BPQB01000163">
    <property type="protein sequence ID" value="GJF00545.1"/>
    <property type="molecule type" value="Genomic_DNA"/>
</dbReference>
<dbReference type="OrthoDB" id="2740733at2759"/>
<organism evidence="7 8">
    <name type="scientific">Phanerochaete sordida</name>
    <dbReference type="NCBI Taxonomy" id="48140"/>
    <lineage>
        <taxon>Eukaryota</taxon>
        <taxon>Fungi</taxon>
        <taxon>Dikarya</taxon>
        <taxon>Basidiomycota</taxon>
        <taxon>Agaricomycotina</taxon>
        <taxon>Agaricomycetes</taxon>
        <taxon>Polyporales</taxon>
        <taxon>Phanerochaetaceae</taxon>
        <taxon>Phanerochaete</taxon>
    </lineage>
</organism>
<dbReference type="Proteomes" id="UP000703269">
    <property type="component" value="Unassembled WGS sequence"/>
</dbReference>
<dbReference type="GO" id="GO:0008270">
    <property type="term" value="F:zinc ion binding"/>
    <property type="evidence" value="ECO:0007669"/>
    <property type="project" value="UniProtKB-KW"/>
</dbReference>
<keyword evidence="5" id="KW-0539">Nucleus</keyword>
<comment type="subcellular location">
    <subcellularLocation>
        <location evidence="1">Nucleus</location>
    </subcellularLocation>
</comment>
<protein>
    <submittedName>
        <fullName evidence="7">Uncharacterized protein</fullName>
    </submittedName>
</protein>
<comment type="caution">
    <text evidence="7">The sequence shown here is derived from an EMBL/GenBank/DDBJ whole genome shotgun (WGS) entry which is preliminary data.</text>
</comment>
<evidence type="ECO:0000313" key="7">
    <source>
        <dbReference type="EMBL" id="GJF00545.1"/>
    </source>
</evidence>
<evidence type="ECO:0000256" key="3">
    <source>
        <dbReference type="ARBA" id="ARBA00022771"/>
    </source>
</evidence>
<keyword evidence="8" id="KW-1185">Reference proteome</keyword>
<evidence type="ECO:0000256" key="1">
    <source>
        <dbReference type="ARBA" id="ARBA00004123"/>
    </source>
</evidence>